<dbReference type="EMBL" id="SMCO01000001">
    <property type="protein sequence ID" value="TCV90076.1"/>
    <property type="molecule type" value="Genomic_DNA"/>
</dbReference>
<accession>A0A4R3YDF7</accession>
<comment type="caution">
    <text evidence="5">The sequence shown here is derived from an EMBL/GenBank/DDBJ whole genome shotgun (WGS) entry which is preliminary data.</text>
</comment>
<dbReference type="GO" id="GO:0005829">
    <property type="term" value="C:cytosol"/>
    <property type="evidence" value="ECO:0007669"/>
    <property type="project" value="TreeGrafter"/>
</dbReference>
<feature type="binding site" evidence="4">
    <location>
        <position position="6"/>
    </location>
    <ligand>
        <name>a divalent metal cation</name>
        <dbReference type="ChEBI" id="CHEBI:60240"/>
        <label>1</label>
    </ligand>
</feature>
<evidence type="ECO:0000256" key="1">
    <source>
        <dbReference type="ARBA" id="ARBA00009275"/>
    </source>
</evidence>
<dbReference type="PANTHER" id="PTHR46124:SF2">
    <property type="entry name" value="D-AMINOACYL-TRNA DEACYLASE"/>
    <property type="match status" value="1"/>
</dbReference>
<dbReference type="GO" id="GO:0046872">
    <property type="term" value="F:metal ion binding"/>
    <property type="evidence" value="ECO:0007669"/>
    <property type="project" value="UniProtKB-KW"/>
</dbReference>
<protein>
    <submittedName>
        <fullName evidence="5">TatD DNase family protein</fullName>
    </submittedName>
</protein>
<dbReference type="InterPro" id="IPR001130">
    <property type="entry name" value="TatD-like"/>
</dbReference>
<feature type="binding site" evidence="4">
    <location>
        <position position="152"/>
    </location>
    <ligand>
        <name>a divalent metal cation</name>
        <dbReference type="ChEBI" id="CHEBI:60240"/>
        <label>2</label>
    </ligand>
</feature>
<dbReference type="NCBIfam" id="TIGR00010">
    <property type="entry name" value="YchF/TatD family DNA exonuclease"/>
    <property type="match status" value="1"/>
</dbReference>
<name>A0A4R3YDF7_9PROT</name>
<dbReference type="PIRSF" id="PIRSF005902">
    <property type="entry name" value="DNase_TatD"/>
    <property type="match status" value="1"/>
</dbReference>
<dbReference type="InterPro" id="IPR015991">
    <property type="entry name" value="TatD/YcfH-like"/>
</dbReference>
<evidence type="ECO:0000256" key="3">
    <source>
        <dbReference type="ARBA" id="ARBA00022801"/>
    </source>
</evidence>
<sequence length="254" mass="28504">MFVDSHCHINFPGLIEHADEVLSRMQDNHVSHALCVSVGLPQLPEVIAMAERFENVYASVGVHPDHEDEEEPTVARLTELAKHPKVVAIGETGLDYFRLKGDLEWQRERFRVHIQAAKESGKPLIIHTREAAADTLRIMQEEGADEIGGVMHCFTESWEVAEAAIAMGFYISFSGIVTFKNALSIKEVARKVPLENMLIETDSPYLAPVPYRGKTNEPAFVKYVAEEIAKLRNINVEEVAEATTRNFFNLFKSA</sequence>
<dbReference type="GO" id="GO:0004536">
    <property type="term" value="F:DNA nuclease activity"/>
    <property type="evidence" value="ECO:0007669"/>
    <property type="project" value="InterPro"/>
</dbReference>
<dbReference type="InterPro" id="IPR032466">
    <property type="entry name" value="Metal_Hydrolase"/>
</dbReference>
<feature type="binding site" evidence="4">
    <location>
        <position position="202"/>
    </location>
    <ligand>
        <name>a divalent metal cation</name>
        <dbReference type="ChEBI" id="CHEBI:60240"/>
        <label>1</label>
    </ligand>
</feature>
<evidence type="ECO:0000313" key="5">
    <source>
        <dbReference type="EMBL" id="TCV90076.1"/>
    </source>
</evidence>
<organism evidence="5 6">
    <name type="scientific">Sulfurirhabdus autotrophica</name>
    <dbReference type="NCBI Taxonomy" id="1706046"/>
    <lineage>
        <taxon>Bacteria</taxon>
        <taxon>Pseudomonadati</taxon>
        <taxon>Pseudomonadota</taxon>
        <taxon>Betaproteobacteria</taxon>
        <taxon>Nitrosomonadales</taxon>
        <taxon>Sulfuricellaceae</taxon>
        <taxon>Sulfurirhabdus</taxon>
    </lineage>
</organism>
<dbReference type="FunFam" id="3.20.20.140:FF:000005">
    <property type="entry name" value="TatD family hydrolase"/>
    <property type="match status" value="1"/>
</dbReference>
<dbReference type="SUPFAM" id="SSF51556">
    <property type="entry name" value="Metallo-dependent hydrolases"/>
    <property type="match status" value="1"/>
</dbReference>
<evidence type="ECO:0000256" key="2">
    <source>
        <dbReference type="ARBA" id="ARBA00022723"/>
    </source>
</evidence>
<dbReference type="AlphaFoldDB" id="A0A4R3YDF7"/>
<dbReference type="OrthoDB" id="9810005at2"/>
<evidence type="ECO:0000313" key="6">
    <source>
        <dbReference type="Proteomes" id="UP000295367"/>
    </source>
</evidence>
<dbReference type="Gene3D" id="3.20.20.140">
    <property type="entry name" value="Metal-dependent hydrolases"/>
    <property type="match status" value="1"/>
</dbReference>
<dbReference type="Proteomes" id="UP000295367">
    <property type="component" value="Unassembled WGS sequence"/>
</dbReference>
<dbReference type="RefSeq" id="WP_124947941.1">
    <property type="nucleotide sequence ID" value="NZ_BHVT01000073.1"/>
</dbReference>
<dbReference type="InterPro" id="IPR018228">
    <property type="entry name" value="DNase_TatD-rel_CS"/>
</dbReference>
<comment type="similarity">
    <text evidence="1">Belongs to the metallo-dependent hydrolases superfamily. TatD-type hydrolase family.</text>
</comment>
<gene>
    <name evidence="5" type="ORF">EDC63_10141</name>
</gene>
<feature type="binding site" evidence="4">
    <location>
        <position position="127"/>
    </location>
    <ligand>
        <name>a divalent metal cation</name>
        <dbReference type="ChEBI" id="CHEBI:60240"/>
        <label>2</label>
    </ligand>
</feature>
<feature type="binding site" evidence="4">
    <location>
        <position position="91"/>
    </location>
    <ligand>
        <name>a divalent metal cation</name>
        <dbReference type="ChEBI" id="CHEBI:60240"/>
        <label>1</label>
    </ligand>
</feature>
<keyword evidence="2 4" id="KW-0479">Metal-binding</keyword>
<dbReference type="PROSITE" id="PS01137">
    <property type="entry name" value="TATD_1"/>
    <property type="match status" value="1"/>
</dbReference>
<dbReference type="GO" id="GO:0016788">
    <property type="term" value="F:hydrolase activity, acting on ester bonds"/>
    <property type="evidence" value="ECO:0007669"/>
    <property type="project" value="InterPro"/>
</dbReference>
<reference evidence="5 6" key="1">
    <citation type="submission" date="2019-03" db="EMBL/GenBank/DDBJ databases">
        <title>Genomic Encyclopedia of Type Strains, Phase IV (KMG-IV): sequencing the most valuable type-strain genomes for metagenomic binning, comparative biology and taxonomic classification.</title>
        <authorList>
            <person name="Goeker M."/>
        </authorList>
    </citation>
    <scope>NUCLEOTIDE SEQUENCE [LARGE SCALE GENOMIC DNA]</scope>
    <source>
        <strain evidence="5 6">DSM 100309</strain>
    </source>
</reference>
<keyword evidence="6" id="KW-1185">Reference proteome</keyword>
<evidence type="ECO:0000256" key="4">
    <source>
        <dbReference type="PIRSR" id="PIRSR005902-1"/>
    </source>
</evidence>
<dbReference type="Pfam" id="PF01026">
    <property type="entry name" value="TatD_DNase"/>
    <property type="match status" value="1"/>
</dbReference>
<dbReference type="CDD" id="cd01310">
    <property type="entry name" value="TatD_DNAse"/>
    <property type="match status" value="1"/>
</dbReference>
<feature type="binding site" evidence="4">
    <location>
        <position position="8"/>
    </location>
    <ligand>
        <name>a divalent metal cation</name>
        <dbReference type="ChEBI" id="CHEBI:60240"/>
        <label>1</label>
    </ligand>
</feature>
<proteinExistence type="inferred from homology"/>
<keyword evidence="3" id="KW-0378">Hydrolase</keyword>
<dbReference type="PANTHER" id="PTHR46124">
    <property type="entry name" value="D-AMINOACYL-TRNA DEACYLASE"/>
    <property type="match status" value="1"/>
</dbReference>